<evidence type="ECO:0000313" key="1">
    <source>
        <dbReference type="EMBL" id="ORA65909.1"/>
    </source>
</evidence>
<name>A0A1X0D114_9MYCO</name>
<organism evidence="1 2">
    <name type="scientific">Mycolicibacterium insubricum</name>
    <dbReference type="NCBI Taxonomy" id="444597"/>
    <lineage>
        <taxon>Bacteria</taxon>
        <taxon>Bacillati</taxon>
        <taxon>Actinomycetota</taxon>
        <taxon>Actinomycetes</taxon>
        <taxon>Mycobacteriales</taxon>
        <taxon>Mycobacteriaceae</taxon>
        <taxon>Mycolicibacterium</taxon>
    </lineage>
</organism>
<proteinExistence type="predicted"/>
<gene>
    <name evidence="1" type="ORF">BST26_18165</name>
</gene>
<protein>
    <submittedName>
        <fullName evidence="1">Uncharacterized protein</fullName>
    </submittedName>
</protein>
<evidence type="ECO:0000313" key="2">
    <source>
        <dbReference type="Proteomes" id="UP000192801"/>
    </source>
</evidence>
<dbReference type="AlphaFoldDB" id="A0A1X0D114"/>
<keyword evidence="2" id="KW-1185">Reference proteome</keyword>
<dbReference type="OrthoDB" id="7107936at2"/>
<dbReference type="RefSeq" id="WP_083032960.1">
    <property type="nucleotide sequence ID" value="NZ_AP022618.1"/>
</dbReference>
<accession>A0A1X0D114</accession>
<dbReference type="EMBL" id="MVHS01000057">
    <property type="protein sequence ID" value="ORA65909.1"/>
    <property type="molecule type" value="Genomic_DNA"/>
</dbReference>
<dbReference type="STRING" id="444597.BST26_18165"/>
<comment type="caution">
    <text evidence="1">The sequence shown here is derived from an EMBL/GenBank/DDBJ whole genome shotgun (WGS) entry which is preliminary data.</text>
</comment>
<sequence length="71" mass="7878">MGELHLQNIPNEVVHRLERIARAEGVTVAAIAIRELDAASRRVDNARLLAELPDLDLPTGAIVDAVWTERR</sequence>
<reference evidence="1 2" key="1">
    <citation type="submission" date="2016-12" db="EMBL/GenBank/DDBJ databases">
        <title>The new phylogeny of genus Mycobacterium.</title>
        <authorList>
            <person name="Tortoli E."/>
            <person name="Trovato A."/>
            <person name="Cirillo D.M."/>
        </authorList>
    </citation>
    <scope>NUCLEOTIDE SEQUENCE [LARGE SCALE GENOMIC DNA]</scope>
    <source>
        <strain evidence="1 2">DSM 45130</strain>
    </source>
</reference>
<dbReference type="Proteomes" id="UP000192801">
    <property type="component" value="Unassembled WGS sequence"/>
</dbReference>